<evidence type="ECO:0000256" key="4">
    <source>
        <dbReference type="PROSITE-ProRule" id="PRU00510"/>
    </source>
</evidence>
<dbReference type="Pfam" id="PF21173">
    <property type="entry name" value="DksA-like_N"/>
    <property type="match status" value="1"/>
</dbReference>
<dbReference type="InterPro" id="IPR048487">
    <property type="entry name" value="DksA-like_N"/>
</dbReference>
<dbReference type="PANTHER" id="PTHR33823:SF4">
    <property type="entry name" value="GENERAL STRESS PROTEIN 16O"/>
    <property type="match status" value="1"/>
</dbReference>
<dbReference type="GO" id="GO:0008270">
    <property type="term" value="F:zinc ion binding"/>
    <property type="evidence" value="ECO:0007669"/>
    <property type="project" value="UniProtKB-KW"/>
</dbReference>
<evidence type="ECO:0000256" key="2">
    <source>
        <dbReference type="ARBA" id="ARBA00022771"/>
    </source>
</evidence>
<dbReference type="AlphaFoldDB" id="A0A4R2LU03"/>
<comment type="caution">
    <text evidence="7">The sequence shown here is derived from an EMBL/GenBank/DDBJ whole genome shotgun (WGS) entry which is preliminary data.</text>
</comment>
<keyword evidence="8" id="KW-1185">Reference proteome</keyword>
<keyword evidence="3" id="KW-0862">Zinc</keyword>
<gene>
    <name evidence="7" type="ORF">EV699_10241</name>
</gene>
<dbReference type="PROSITE" id="PS51128">
    <property type="entry name" value="ZF_DKSA_2"/>
    <property type="match status" value="1"/>
</dbReference>
<feature type="domain" description="DnaK suppressor protein-like N-terminal" evidence="6">
    <location>
        <begin position="9"/>
        <end position="74"/>
    </location>
</feature>
<dbReference type="SUPFAM" id="SSF57716">
    <property type="entry name" value="Glucocorticoid receptor-like (DNA-binding domain)"/>
    <property type="match status" value="1"/>
</dbReference>
<evidence type="ECO:0000313" key="8">
    <source>
        <dbReference type="Proteomes" id="UP000295765"/>
    </source>
</evidence>
<keyword evidence="1" id="KW-0479">Metal-binding</keyword>
<dbReference type="Pfam" id="PF01258">
    <property type="entry name" value="zf-dskA_traR"/>
    <property type="match status" value="1"/>
</dbReference>
<dbReference type="EMBL" id="SLWY01000002">
    <property type="protein sequence ID" value="TCO83343.1"/>
    <property type="molecule type" value="Genomic_DNA"/>
</dbReference>
<dbReference type="Proteomes" id="UP000295765">
    <property type="component" value="Unassembled WGS sequence"/>
</dbReference>
<evidence type="ECO:0000256" key="3">
    <source>
        <dbReference type="ARBA" id="ARBA00022833"/>
    </source>
</evidence>
<dbReference type="InterPro" id="IPR000962">
    <property type="entry name" value="Znf_DskA_TraR"/>
</dbReference>
<sequence length="113" mass="12267">MSADAALRAQLETLAAELVHRVERIDAHVHHADGPPSQDFAEQVTERENDDVLGALGVDARHQLGLVRKALARLDSGDYGYCAACGAEIPPARLAVLPWAELCVSCAERLERR</sequence>
<protein>
    <submittedName>
        <fullName evidence="7">TraR/DksA family transcriptional regulator</fullName>
    </submittedName>
</protein>
<dbReference type="OrthoDB" id="6064855at2"/>
<evidence type="ECO:0000313" key="7">
    <source>
        <dbReference type="EMBL" id="TCO83343.1"/>
    </source>
</evidence>
<dbReference type="Gene3D" id="1.20.120.910">
    <property type="entry name" value="DksA, coiled-coil domain"/>
    <property type="match status" value="1"/>
</dbReference>
<evidence type="ECO:0000259" key="5">
    <source>
        <dbReference type="Pfam" id="PF01258"/>
    </source>
</evidence>
<proteinExistence type="predicted"/>
<feature type="domain" description="Zinc finger DksA/TraR C4-type" evidence="5">
    <location>
        <begin position="77"/>
        <end position="112"/>
    </location>
</feature>
<organism evidence="7 8">
    <name type="scientific">Plasticicumulans lactativorans</name>
    <dbReference type="NCBI Taxonomy" id="1133106"/>
    <lineage>
        <taxon>Bacteria</taxon>
        <taxon>Pseudomonadati</taxon>
        <taxon>Pseudomonadota</taxon>
        <taxon>Gammaproteobacteria</taxon>
        <taxon>Candidatus Competibacteraceae</taxon>
        <taxon>Plasticicumulans</taxon>
    </lineage>
</organism>
<evidence type="ECO:0000256" key="1">
    <source>
        <dbReference type="ARBA" id="ARBA00022723"/>
    </source>
</evidence>
<keyword evidence="2" id="KW-0863">Zinc-finger</keyword>
<feature type="zinc finger region" description="dksA C4-type" evidence="4">
    <location>
        <begin position="82"/>
        <end position="106"/>
    </location>
</feature>
<dbReference type="PANTHER" id="PTHR33823">
    <property type="entry name" value="RNA POLYMERASE-BINDING TRANSCRIPTION FACTOR DKSA-RELATED"/>
    <property type="match status" value="1"/>
</dbReference>
<reference evidence="7 8" key="1">
    <citation type="submission" date="2019-03" db="EMBL/GenBank/DDBJ databases">
        <title>Genomic Encyclopedia of Type Strains, Phase IV (KMG-IV): sequencing the most valuable type-strain genomes for metagenomic binning, comparative biology and taxonomic classification.</title>
        <authorList>
            <person name="Goeker M."/>
        </authorList>
    </citation>
    <scope>NUCLEOTIDE SEQUENCE [LARGE SCALE GENOMIC DNA]</scope>
    <source>
        <strain evidence="7 8">DSM 25287</strain>
    </source>
</reference>
<accession>A0A4R2LU03</accession>
<dbReference type="RefSeq" id="WP_132538195.1">
    <property type="nucleotide sequence ID" value="NZ_SLWY01000002.1"/>
</dbReference>
<name>A0A4R2LU03_9GAMM</name>
<evidence type="ECO:0000259" key="6">
    <source>
        <dbReference type="Pfam" id="PF21173"/>
    </source>
</evidence>